<protein>
    <submittedName>
        <fullName evidence="2">Molybdopterin cofactor-binding domain-containing protein</fullName>
    </submittedName>
</protein>
<dbReference type="InterPro" id="IPR052516">
    <property type="entry name" value="N-heterocyclic_Hydroxylase"/>
</dbReference>
<accession>A0ABV6YQN8</accession>
<dbReference type="Gene3D" id="3.30.365.10">
    <property type="entry name" value="Aldehyde oxidase/xanthine dehydrogenase, molybdopterin binding domain"/>
    <property type="match status" value="1"/>
</dbReference>
<evidence type="ECO:0000313" key="2">
    <source>
        <dbReference type="EMBL" id="MFC1800391.1"/>
    </source>
</evidence>
<dbReference type="InterPro" id="IPR037165">
    <property type="entry name" value="AldOxase/xan_DH_Mopterin-bd_sf"/>
</dbReference>
<dbReference type="Pfam" id="PF20256">
    <property type="entry name" value="MoCoBD_2"/>
    <property type="match status" value="1"/>
</dbReference>
<feature type="domain" description="Aldehyde oxidase/xanthine dehydrogenase second molybdopterin binding" evidence="1">
    <location>
        <begin position="1"/>
        <end position="73"/>
    </location>
</feature>
<gene>
    <name evidence="2" type="ORF">ACFL2Z_05765</name>
</gene>
<reference evidence="2 3" key="1">
    <citation type="submission" date="2024-09" db="EMBL/GenBank/DDBJ databases">
        <authorList>
            <person name="D'Angelo T."/>
        </authorList>
    </citation>
    <scope>NUCLEOTIDE SEQUENCE [LARGE SCALE GENOMIC DNA]</scope>
    <source>
        <strain evidence="2">SAG AM-311-F02</strain>
    </source>
</reference>
<name>A0ABV6YQN8_UNCEI</name>
<dbReference type="PANTHER" id="PTHR47495">
    <property type="entry name" value="ALDEHYDE DEHYDROGENASE"/>
    <property type="match status" value="1"/>
</dbReference>
<evidence type="ECO:0000313" key="3">
    <source>
        <dbReference type="Proteomes" id="UP001594288"/>
    </source>
</evidence>
<dbReference type="Proteomes" id="UP001594288">
    <property type="component" value="Unassembled WGS sequence"/>
</dbReference>
<sequence>VEVDLETGEIKLVGFWAIHDSGRIINPLASAGQVEGGVAQGMGLALNERFVEEDSRVRSVDFSTYLVPTSLDVCEEVRSEFVESLSADGPYGAKGLGEPAIIPVAAAIANAVSNALGRRVTALPVSRDWVVGLS</sequence>
<organism evidence="2 3">
    <name type="scientific">Eiseniibacteriota bacterium</name>
    <dbReference type="NCBI Taxonomy" id="2212470"/>
    <lineage>
        <taxon>Bacteria</taxon>
        <taxon>Candidatus Eiseniibacteriota</taxon>
    </lineage>
</organism>
<comment type="caution">
    <text evidence="2">The sequence shown here is derived from an EMBL/GenBank/DDBJ whole genome shotgun (WGS) entry which is preliminary data.</text>
</comment>
<dbReference type="EMBL" id="JBHPEI010000144">
    <property type="protein sequence ID" value="MFC1800391.1"/>
    <property type="molecule type" value="Genomic_DNA"/>
</dbReference>
<dbReference type="SUPFAM" id="SSF56003">
    <property type="entry name" value="Molybdenum cofactor-binding domain"/>
    <property type="match status" value="1"/>
</dbReference>
<feature type="non-terminal residue" evidence="2">
    <location>
        <position position="1"/>
    </location>
</feature>
<keyword evidence="3" id="KW-1185">Reference proteome</keyword>
<proteinExistence type="predicted"/>
<dbReference type="PANTHER" id="PTHR47495:SF2">
    <property type="entry name" value="ALDEHYDE DEHYDROGENASE"/>
    <property type="match status" value="1"/>
</dbReference>
<dbReference type="InterPro" id="IPR046867">
    <property type="entry name" value="AldOxase/xan_DH_MoCoBD2"/>
</dbReference>
<evidence type="ECO:0000259" key="1">
    <source>
        <dbReference type="Pfam" id="PF20256"/>
    </source>
</evidence>